<organism evidence="2 3">
    <name type="scientific">Olea europaea subsp. europaea</name>
    <dbReference type="NCBI Taxonomy" id="158383"/>
    <lineage>
        <taxon>Eukaryota</taxon>
        <taxon>Viridiplantae</taxon>
        <taxon>Streptophyta</taxon>
        <taxon>Embryophyta</taxon>
        <taxon>Tracheophyta</taxon>
        <taxon>Spermatophyta</taxon>
        <taxon>Magnoliopsida</taxon>
        <taxon>eudicotyledons</taxon>
        <taxon>Gunneridae</taxon>
        <taxon>Pentapetalae</taxon>
        <taxon>asterids</taxon>
        <taxon>lamiids</taxon>
        <taxon>Lamiales</taxon>
        <taxon>Oleaceae</taxon>
        <taxon>Oleeae</taxon>
        <taxon>Olea</taxon>
    </lineage>
</organism>
<sequence>MGKVSLYARESQNGRQKRRLRNGNKKYLKPGALGQLRHSKASAAKSCSDIGKRTVAVLNAKQKGNDDAEIFQNKIADRSPTVLSPVRFGFALLSGATDEPGQNSLQNTPKSTPLFRLNNLHNALKTPCAEEYQSESRLESLPNDLLVNIICFLHHDQLKAVFHVSQKLRKAVIIARQSHFNYTTPDRTRQEMLKLMTPRPIDHWPFMSKRHGKCRLISSPHTPKAPKHGPRPPRVMKITEMRQIAAVLFQDSSFPSTCLVPSVLPKPLCRSLASNRVLFSEDELCQAVAQNKLL</sequence>
<dbReference type="PROSITE" id="PS50181">
    <property type="entry name" value="FBOX"/>
    <property type="match status" value="1"/>
</dbReference>
<evidence type="ECO:0000259" key="1">
    <source>
        <dbReference type="PROSITE" id="PS50181"/>
    </source>
</evidence>
<dbReference type="Gramene" id="OE9A062627T2">
    <property type="protein sequence ID" value="OE9A062627C2"/>
    <property type="gene ID" value="OE9A062627"/>
</dbReference>
<keyword evidence="3" id="KW-1185">Reference proteome</keyword>
<dbReference type="Gramene" id="OE9A062627T3">
    <property type="protein sequence ID" value="OE9A062627C3"/>
    <property type="gene ID" value="OE9A062627"/>
</dbReference>
<dbReference type="InterPro" id="IPR001810">
    <property type="entry name" value="F-box_dom"/>
</dbReference>
<name>A0A8S0P9V4_OLEEU</name>
<dbReference type="OrthoDB" id="514005at2759"/>
<dbReference type="EMBL" id="CACTIH010000022">
    <property type="protein sequence ID" value="CAA2935171.1"/>
    <property type="molecule type" value="Genomic_DNA"/>
</dbReference>
<proteinExistence type="predicted"/>
<accession>A0A8S0P9V4</accession>
<protein>
    <submittedName>
        <fullName evidence="2">F-box At4g35930</fullName>
    </submittedName>
</protein>
<dbReference type="AlphaFoldDB" id="A0A8S0P9V4"/>
<comment type="caution">
    <text evidence="2">The sequence shown here is derived from an EMBL/GenBank/DDBJ whole genome shotgun (WGS) entry which is preliminary data.</text>
</comment>
<dbReference type="SUPFAM" id="SSF81383">
    <property type="entry name" value="F-box domain"/>
    <property type="match status" value="1"/>
</dbReference>
<dbReference type="InterPro" id="IPR045286">
    <property type="entry name" value="FBS1-like"/>
</dbReference>
<dbReference type="InterPro" id="IPR036047">
    <property type="entry name" value="F-box-like_dom_sf"/>
</dbReference>
<dbReference type="Proteomes" id="UP000594638">
    <property type="component" value="Unassembled WGS sequence"/>
</dbReference>
<dbReference type="PANTHER" id="PTHR34049">
    <property type="entry name" value="F-BOX PROTEIN SKIP27"/>
    <property type="match status" value="1"/>
</dbReference>
<evidence type="ECO:0000313" key="3">
    <source>
        <dbReference type="Proteomes" id="UP000594638"/>
    </source>
</evidence>
<evidence type="ECO:0000313" key="2">
    <source>
        <dbReference type="EMBL" id="CAA2935171.1"/>
    </source>
</evidence>
<dbReference type="PANTHER" id="PTHR34049:SF2">
    <property type="entry name" value="F-BOX DOMAIN CONTAINING PROTEIN, EXPRESSED"/>
    <property type="match status" value="1"/>
</dbReference>
<reference evidence="2 3" key="1">
    <citation type="submission" date="2019-12" db="EMBL/GenBank/DDBJ databases">
        <authorList>
            <person name="Alioto T."/>
            <person name="Alioto T."/>
            <person name="Gomez Garrido J."/>
        </authorList>
    </citation>
    <scope>NUCLEOTIDE SEQUENCE [LARGE SCALE GENOMIC DNA]</scope>
</reference>
<feature type="domain" description="F-box" evidence="1">
    <location>
        <begin position="135"/>
        <end position="183"/>
    </location>
</feature>
<gene>
    <name evidence="2" type="ORF">OLEA9_A062627</name>
</gene>